<name>A0A645B633_9ZZZZ</name>
<proteinExistence type="predicted"/>
<gene>
    <name evidence="1" type="ORF">SDC9_107721</name>
</gene>
<dbReference type="AlphaFoldDB" id="A0A645B633"/>
<organism evidence="1">
    <name type="scientific">bioreactor metagenome</name>
    <dbReference type="NCBI Taxonomy" id="1076179"/>
    <lineage>
        <taxon>unclassified sequences</taxon>
        <taxon>metagenomes</taxon>
        <taxon>ecological metagenomes</taxon>
    </lineage>
</organism>
<reference evidence="1" key="1">
    <citation type="submission" date="2019-08" db="EMBL/GenBank/DDBJ databases">
        <authorList>
            <person name="Kucharzyk K."/>
            <person name="Murdoch R.W."/>
            <person name="Higgins S."/>
            <person name="Loffler F."/>
        </authorList>
    </citation>
    <scope>NUCLEOTIDE SEQUENCE</scope>
</reference>
<sequence>MVAQRVAGQQRAGVGLDDDVVAIDLQREPFGGGRGAFGGVLQQQRCGGVHTFQARRQRADLRIQRGEAAGLVGLVLDLAAQRLGNGAQRCEKAFSVVGDLRERLHQLGRQHAAGHARTRDVVVGRGVARRAIAEAARALLGRLELLAIDVHHQPRHILQRGA</sequence>
<evidence type="ECO:0000313" key="1">
    <source>
        <dbReference type="EMBL" id="MPM60867.1"/>
    </source>
</evidence>
<protein>
    <submittedName>
        <fullName evidence="1">Uncharacterized protein</fullName>
    </submittedName>
</protein>
<dbReference type="EMBL" id="VSSQ01018029">
    <property type="protein sequence ID" value="MPM60867.1"/>
    <property type="molecule type" value="Genomic_DNA"/>
</dbReference>
<comment type="caution">
    <text evidence="1">The sequence shown here is derived from an EMBL/GenBank/DDBJ whole genome shotgun (WGS) entry which is preliminary data.</text>
</comment>
<accession>A0A645B633</accession>